<evidence type="ECO:0000256" key="2">
    <source>
        <dbReference type="ARBA" id="ARBA00022630"/>
    </source>
</evidence>
<dbReference type="PATRIC" id="fig|1736674.3.peg.351"/>
<comment type="subunit">
    <text evidence="5">Homodimer.</text>
</comment>
<comment type="cofactor">
    <cofactor evidence="5 7">
        <name>FMN</name>
        <dbReference type="ChEBI" id="CHEBI:58210"/>
    </cofactor>
    <text evidence="5 7">Binds 1 FMN per subunit.</text>
</comment>
<evidence type="ECO:0000256" key="5">
    <source>
        <dbReference type="HAMAP-Rule" id="MF_01629"/>
    </source>
</evidence>
<feature type="binding site" evidence="6">
    <location>
        <begin position="9"/>
        <end position="12"/>
    </location>
    <ligand>
        <name>substrate</name>
    </ligand>
</feature>
<comment type="similarity">
    <text evidence="1 5">Belongs to the pyridoxamine 5'-phosphate oxidase family.</text>
</comment>
<dbReference type="OrthoDB" id="9780392at2"/>
<dbReference type="SUPFAM" id="SSF50475">
    <property type="entry name" value="FMN-binding split barrel"/>
    <property type="match status" value="1"/>
</dbReference>
<accession>A0A0P0CDF0</accession>
<reference evidence="10 11" key="1">
    <citation type="submission" date="2015-10" db="EMBL/GenBank/DDBJ databases">
        <authorList>
            <person name="Gilbert D.G."/>
        </authorList>
    </citation>
    <scope>NUCLEOTIDE SEQUENCE [LARGE SCALE GENOMIC DNA]</scope>
    <source>
        <strain evidence="11">HZ-22</strain>
    </source>
</reference>
<keyword evidence="11" id="KW-1185">Reference proteome</keyword>
<keyword evidence="4 5" id="KW-0560">Oxidoreductase</keyword>
<feature type="binding site" evidence="5 7">
    <location>
        <begin position="63"/>
        <end position="68"/>
    </location>
    <ligand>
        <name>FMN</name>
        <dbReference type="ChEBI" id="CHEBI:58210"/>
    </ligand>
</feature>
<evidence type="ECO:0000313" key="10">
    <source>
        <dbReference type="EMBL" id="ALJ03936.1"/>
    </source>
</evidence>
<feature type="binding site" evidence="5 7">
    <location>
        <begin position="142"/>
        <end position="143"/>
    </location>
    <ligand>
        <name>FMN</name>
        <dbReference type="ChEBI" id="CHEBI:58210"/>
    </ligand>
</feature>
<evidence type="ECO:0000256" key="3">
    <source>
        <dbReference type="ARBA" id="ARBA00022643"/>
    </source>
</evidence>
<evidence type="ECO:0000313" key="11">
    <source>
        <dbReference type="Proteomes" id="UP000057981"/>
    </source>
</evidence>
<comment type="catalytic activity">
    <reaction evidence="5">
        <text>pyridoxine 5'-phosphate + O2 = pyridoxal 5'-phosphate + H2O2</text>
        <dbReference type="Rhea" id="RHEA:15149"/>
        <dbReference type="ChEBI" id="CHEBI:15379"/>
        <dbReference type="ChEBI" id="CHEBI:16240"/>
        <dbReference type="ChEBI" id="CHEBI:58589"/>
        <dbReference type="ChEBI" id="CHEBI:597326"/>
        <dbReference type="EC" id="1.4.3.5"/>
    </reaction>
</comment>
<dbReference type="InterPro" id="IPR012349">
    <property type="entry name" value="Split_barrel_FMN-bd"/>
</dbReference>
<dbReference type="Pfam" id="PF01243">
    <property type="entry name" value="PNPOx_N"/>
    <property type="match status" value="1"/>
</dbReference>
<evidence type="ECO:0000259" key="9">
    <source>
        <dbReference type="Pfam" id="PF10590"/>
    </source>
</evidence>
<keyword evidence="2 5" id="KW-0285">Flavoprotein</keyword>
<dbReference type="PANTHER" id="PTHR10851">
    <property type="entry name" value="PYRIDOXINE-5-PHOSPHATE OXIDASE"/>
    <property type="match status" value="1"/>
</dbReference>
<comment type="function">
    <text evidence="5">Catalyzes the oxidation of either pyridoxine 5'-phosphate (PNP) or pyridoxamine 5'-phosphate (PMP) into pyridoxal 5'-phosphate (PLP).</text>
</comment>
<comment type="pathway">
    <text evidence="5">Cofactor metabolism; pyridoxal 5'-phosphate salvage; pyridoxal 5'-phosphate from pyridoxamine 5'-phosphate: step 1/1.</text>
</comment>
<dbReference type="HAMAP" id="MF_01629">
    <property type="entry name" value="PdxH"/>
    <property type="match status" value="1"/>
</dbReference>
<feature type="domain" description="Pyridoxamine 5'-phosphate oxidase N-terminal" evidence="8">
    <location>
        <begin position="44"/>
        <end position="160"/>
    </location>
</feature>
<dbReference type="InterPro" id="IPR019740">
    <property type="entry name" value="Pyridox_Oxase_CS"/>
</dbReference>
<evidence type="ECO:0000256" key="6">
    <source>
        <dbReference type="PIRSR" id="PIRSR000190-1"/>
    </source>
</evidence>
<feature type="binding site" evidence="5 7">
    <location>
        <position position="197"/>
    </location>
    <ligand>
        <name>FMN</name>
        <dbReference type="ChEBI" id="CHEBI:58210"/>
    </ligand>
</feature>
<dbReference type="GO" id="GO:0008615">
    <property type="term" value="P:pyridoxine biosynthetic process"/>
    <property type="evidence" value="ECO:0007669"/>
    <property type="project" value="UniProtKB-UniRule"/>
</dbReference>
<evidence type="ECO:0000259" key="8">
    <source>
        <dbReference type="Pfam" id="PF01243"/>
    </source>
</evidence>
<feature type="binding site" evidence="5 6">
    <location>
        <position position="125"/>
    </location>
    <ligand>
        <name>substrate</name>
    </ligand>
</feature>
<evidence type="ECO:0000256" key="4">
    <source>
        <dbReference type="ARBA" id="ARBA00023002"/>
    </source>
</evidence>
<dbReference type="STRING" id="1736674.APS56_01675"/>
<dbReference type="EC" id="1.4.3.5" evidence="5"/>
<feature type="binding site" evidence="5 6">
    <location>
        <position position="129"/>
    </location>
    <ligand>
        <name>substrate</name>
    </ligand>
</feature>
<comment type="caution">
    <text evidence="5">Lacks conserved residue(s) required for the propagation of feature annotation.</text>
</comment>
<dbReference type="InterPro" id="IPR011576">
    <property type="entry name" value="Pyridox_Oxase_N"/>
</dbReference>
<dbReference type="UniPathway" id="UPA01068">
    <property type="reaction ID" value="UER00304"/>
</dbReference>
<organism evidence="10 11">
    <name type="scientific">Pseudalgibacter alginicilyticus</name>
    <dbReference type="NCBI Taxonomy" id="1736674"/>
    <lineage>
        <taxon>Bacteria</taxon>
        <taxon>Pseudomonadati</taxon>
        <taxon>Bacteroidota</taxon>
        <taxon>Flavobacteriia</taxon>
        <taxon>Flavobacteriales</taxon>
        <taxon>Flavobacteriaceae</taxon>
        <taxon>Pseudalgibacter</taxon>
    </lineage>
</organism>
<feature type="domain" description="Pyridoxine 5'-phosphate oxidase dimerisation C-terminal" evidence="9">
    <location>
        <begin position="174"/>
        <end position="215"/>
    </location>
</feature>
<dbReference type="NCBIfam" id="TIGR00558">
    <property type="entry name" value="pdxH"/>
    <property type="match status" value="1"/>
</dbReference>
<comment type="pathway">
    <text evidence="5">Cofactor metabolism; pyridoxal 5'-phosphate salvage; pyridoxal 5'-phosphate from pyridoxine 5'-phosphate: step 1/1.</text>
</comment>
<dbReference type="EMBL" id="CP012898">
    <property type="protein sequence ID" value="ALJ03936.1"/>
    <property type="molecule type" value="Genomic_DNA"/>
</dbReference>
<feature type="binding site" evidence="5 6">
    <location>
        <position position="133"/>
    </location>
    <ligand>
        <name>substrate</name>
    </ligand>
</feature>
<proteinExistence type="inferred from homology"/>
<dbReference type="AlphaFoldDB" id="A0A0P0CDF0"/>
<dbReference type="NCBIfam" id="NF004231">
    <property type="entry name" value="PRK05679.1"/>
    <property type="match status" value="1"/>
</dbReference>
<dbReference type="Gene3D" id="2.30.110.10">
    <property type="entry name" value="Electron Transport, Fmn-binding Protein, Chain A"/>
    <property type="match status" value="1"/>
</dbReference>
<comment type="catalytic activity">
    <reaction evidence="5">
        <text>pyridoxamine 5'-phosphate + O2 + H2O = pyridoxal 5'-phosphate + H2O2 + NH4(+)</text>
        <dbReference type="Rhea" id="RHEA:15817"/>
        <dbReference type="ChEBI" id="CHEBI:15377"/>
        <dbReference type="ChEBI" id="CHEBI:15379"/>
        <dbReference type="ChEBI" id="CHEBI:16240"/>
        <dbReference type="ChEBI" id="CHEBI:28938"/>
        <dbReference type="ChEBI" id="CHEBI:58451"/>
        <dbReference type="ChEBI" id="CHEBI:597326"/>
        <dbReference type="EC" id="1.4.3.5"/>
    </reaction>
</comment>
<dbReference type="Pfam" id="PF10590">
    <property type="entry name" value="PNP_phzG_C"/>
    <property type="match status" value="1"/>
</dbReference>
<feature type="binding site" evidence="5 6">
    <location>
        <begin position="193"/>
        <end position="195"/>
    </location>
    <ligand>
        <name>substrate</name>
    </ligand>
</feature>
<feature type="binding site" evidence="5 7">
    <location>
        <begin position="78"/>
        <end position="79"/>
    </location>
    <ligand>
        <name>FMN</name>
        <dbReference type="ChEBI" id="CHEBI:58210"/>
    </ligand>
</feature>
<dbReference type="Proteomes" id="UP000057981">
    <property type="component" value="Chromosome"/>
</dbReference>
<feature type="binding site" evidence="5 7">
    <location>
        <position position="187"/>
    </location>
    <ligand>
        <name>FMN</name>
        <dbReference type="ChEBI" id="CHEBI:58210"/>
    </ligand>
</feature>
<dbReference type="InterPro" id="IPR000659">
    <property type="entry name" value="Pyridox_Oxase"/>
</dbReference>
<evidence type="ECO:0000256" key="7">
    <source>
        <dbReference type="PIRSR" id="PIRSR000190-2"/>
    </source>
</evidence>
<protein>
    <recommendedName>
        <fullName evidence="5">Pyridoxine/pyridoxamine 5'-phosphate oxidase</fullName>
        <ecNumber evidence="5">1.4.3.5</ecNumber>
    </recommendedName>
    <alternativeName>
        <fullName evidence="5">PNP/PMP oxidase</fullName>
        <shortName evidence="5">PNPOx</shortName>
    </alternativeName>
    <alternativeName>
        <fullName evidence="5">Pyridoxal 5'-phosphate synthase</fullName>
    </alternativeName>
</protein>
<evidence type="ECO:0000256" key="1">
    <source>
        <dbReference type="ARBA" id="ARBA00007301"/>
    </source>
</evidence>
<feature type="binding site" evidence="5 6">
    <location>
        <position position="68"/>
    </location>
    <ligand>
        <name>substrate</name>
    </ligand>
</feature>
<keyword evidence="3 5" id="KW-0288">FMN</keyword>
<dbReference type="RefSeq" id="WP_054724163.1">
    <property type="nucleotide sequence ID" value="NZ_CP012898.1"/>
</dbReference>
<dbReference type="GO" id="GO:0010181">
    <property type="term" value="F:FMN binding"/>
    <property type="evidence" value="ECO:0007669"/>
    <property type="project" value="UniProtKB-UniRule"/>
</dbReference>
<keyword evidence="5" id="KW-0664">Pyridoxine biosynthesis</keyword>
<name>A0A0P0CDF0_9FLAO</name>
<feature type="binding site" evidence="5 7">
    <location>
        <position position="107"/>
    </location>
    <ligand>
        <name>FMN</name>
        <dbReference type="ChEBI" id="CHEBI:58210"/>
    </ligand>
</feature>
<sequence>MEKDLSNYRKSYEKQELLLKDVPENPMELFQKWFFEVDSFFTENETNAMTVSTFGLDGFPKNRVVLLKKYTYEGFIFYTNYNSEKGKAIAVNPNVCLSFFWPGAERQIIIKGKAEKIAENLSDGYFESRPRGSQLGAVVSNQSDIIDSREFLEKKLSDLENTYEGKDIPRPEFWGGYIVKPFEMEFWQGRPNRLHDRIRYLLQADYNWSINRLSP</sequence>
<dbReference type="GO" id="GO:0004733">
    <property type="term" value="F:pyridoxamine phosphate oxidase activity"/>
    <property type="evidence" value="ECO:0007669"/>
    <property type="project" value="UniProtKB-UniRule"/>
</dbReference>
<dbReference type="KEGG" id="ahz:APS56_01675"/>
<feature type="binding site" evidence="5 7">
    <location>
        <position position="85"/>
    </location>
    <ligand>
        <name>FMN</name>
        <dbReference type="ChEBI" id="CHEBI:58210"/>
    </ligand>
</feature>
<dbReference type="PROSITE" id="PS01064">
    <property type="entry name" value="PYRIDOX_OXIDASE"/>
    <property type="match status" value="1"/>
</dbReference>
<dbReference type="InterPro" id="IPR019576">
    <property type="entry name" value="Pyridoxamine_oxidase_dimer_C"/>
</dbReference>
<dbReference type="PANTHER" id="PTHR10851:SF0">
    <property type="entry name" value="PYRIDOXINE-5'-PHOSPHATE OXIDASE"/>
    <property type="match status" value="1"/>
</dbReference>
<gene>
    <name evidence="5" type="primary">pdxH</name>
    <name evidence="10" type="ORF">APS56_01675</name>
</gene>
<dbReference type="PIRSF" id="PIRSF000190">
    <property type="entry name" value="Pyd_amn-ph_oxd"/>
    <property type="match status" value="1"/>
</dbReference>